<dbReference type="Proteomes" id="UP000799767">
    <property type="component" value="Unassembled WGS sequence"/>
</dbReference>
<dbReference type="InterPro" id="IPR021514">
    <property type="entry name" value="DUF3176"/>
</dbReference>
<evidence type="ECO:0000313" key="3">
    <source>
        <dbReference type="EMBL" id="KAF2481700.1"/>
    </source>
</evidence>
<keyword evidence="2" id="KW-0472">Membrane</keyword>
<keyword evidence="2" id="KW-1133">Transmembrane helix</keyword>
<organism evidence="3 4">
    <name type="scientific">Neohortaea acidophila</name>
    <dbReference type="NCBI Taxonomy" id="245834"/>
    <lineage>
        <taxon>Eukaryota</taxon>
        <taxon>Fungi</taxon>
        <taxon>Dikarya</taxon>
        <taxon>Ascomycota</taxon>
        <taxon>Pezizomycotina</taxon>
        <taxon>Dothideomycetes</taxon>
        <taxon>Dothideomycetidae</taxon>
        <taxon>Mycosphaerellales</taxon>
        <taxon>Teratosphaeriaceae</taxon>
        <taxon>Neohortaea</taxon>
    </lineage>
</organism>
<name>A0A6A6PNK7_9PEZI</name>
<gene>
    <name evidence="3" type="ORF">BDY17DRAFT_325218</name>
</gene>
<protein>
    <submittedName>
        <fullName evidence="3">Uncharacterized protein</fullName>
    </submittedName>
</protein>
<dbReference type="EMBL" id="MU001637">
    <property type="protein sequence ID" value="KAF2481700.1"/>
    <property type="molecule type" value="Genomic_DNA"/>
</dbReference>
<reference evidence="3" key="1">
    <citation type="journal article" date="2020" name="Stud. Mycol.">
        <title>101 Dothideomycetes genomes: a test case for predicting lifestyles and emergence of pathogens.</title>
        <authorList>
            <person name="Haridas S."/>
            <person name="Albert R."/>
            <person name="Binder M."/>
            <person name="Bloem J."/>
            <person name="Labutti K."/>
            <person name="Salamov A."/>
            <person name="Andreopoulos B."/>
            <person name="Baker S."/>
            <person name="Barry K."/>
            <person name="Bills G."/>
            <person name="Bluhm B."/>
            <person name="Cannon C."/>
            <person name="Castanera R."/>
            <person name="Culley D."/>
            <person name="Daum C."/>
            <person name="Ezra D."/>
            <person name="Gonzalez J."/>
            <person name="Henrissat B."/>
            <person name="Kuo A."/>
            <person name="Liang C."/>
            <person name="Lipzen A."/>
            <person name="Lutzoni F."/>
            <person name="Magnuson J."/>
            <person name="Mondo S."/>
            <person name="Nolan M."/>
            <person name="Ohm R."/>
            <person name="Pangilinan J."/>
            <person name="Park H.-J."/>
            <person name="Ramirez L."/>
            <person name="Alfaro M."/>
            <person name="Sun H."/>
            <person name="Tritt A."/>
            <person name="Yoshinaga Y."/>
            <person name="Zwiers L.-H."/>
            <person name="Turgeon B."/>
            <person name="Goodwin S."/>
            <person name="Spatafora J."/>
            <person name="Crous P."/>
            <person name="Grigoriev I."/>
        </authorList>
    </citation>
    <scope>NUCLEOTIDE SEQUENCE</scope>
    <source>
        <strain evidence="3">CBS 113389</strain>
    </source>
</reference>
<sequence length="602" mass="63690">MTANPEKSPPLEGAAEMPAEGEHQTAPPRVSRRWQRSWFRLGPLSGLFSITLAAAALVASLGILAGSDGESVESWHIPPSTYLAIFTAIANLCVRYAATQGVIISWWRRASAGTTLADLHSSWRIGNMIRGAVAAGPRMGLLGLACIASTLVFIDGPLLQRASTVNTVDNPGHVSLQISMAPRIPHGFSGIWSTPAIFSTPGARAAVAFNSTVPTGDGGHASNYILSAAIDTLDRFSSAWWTDSPLVGAVRGCPGTCTATIQGPALFATACKTHEVVVNARMPYNYTAVYDDDIGAPLEVEGLIIAPTLIFEQGFEKINVVNGHGTFDENCHGQLSYTACTYTSSIGQYDVEIEADEIIMTTLHPPTLVSFANNTAINSTFLEDLNGYPSTLGGIAELGSENWQSYAALYTLNDSQPVSIVVGTLGPTEFAVPGGNPACPSYLNPRSAVEASMNKLMLYIGAGVASERKSDQATQVDAGDSTESTVVGKLQGQISVYSTNYWYFFGAALVDVVCLAVLLPMYWAWWRIGRPVSFSPLELAKAFKSPLLADLHSNSSGRELAAQAGTSGVRYGVVTTANGTELGFGDTDAILPPPKDGISVDL</sequence>
<dbReference type="AlphaFoldDB" id="A0A6A6PNK7"/>
<dbReference type="Pfam" id="PF11374">
    <property type="entry name" value="DUF3176"/>
    <property type="match status" value="1"/>
</dbReference>
<feature type="transmembrane region" description="Helical" evidence="2">
    <location>
        <begin position="41"/>
        <end position="63"/>
    </location>
</feature>
<feature type="transmembrane region" description="Helical" evidence="2">
    <location>
        <begin position="83"/>
        <end position="107"/>
    </location>
</feature>
<dbReference type="PANTHER" id="PTHR37576">
    <property type="entry name" value="DEFECT AT LOW TEMPERATURE PROTEIN 1"/>
    <property type="match status" value="1"/>
</dbReference>
<evidence type="ECO:0000313" key="4">
    <source>
        <dbReference type="Proteomes" id="UP000799767"/>
    </source>
</evidence>
<accession>A0A6A6PNK7</accession>
<dbReference type="PANTHER" id="PTHR37576:SF2">
    <property type="entry name" value="DEFECT AT LOW TEMPERATURE PROTEIN 1"/>
    <property type="match status" value="1"/>
</dbReference>
<feature type="region of interest" description="Disordered" evidence="1">
    <location>
        <begin position="1"/>
        <end position="29"/>
    </location>
</feature>
<evidence type="ECO:0000256" key="2">
    <source>
        <dbReference type="SAM" id="Phobius"/>
    </source>
</evidence>
<keyword evidence="2" id="KW-0812">Transmembrane</keyword>
<dbReference type="GeneID" id="54478318"/>
<proteinExistence type="predicted"/>
<keyword evidence="4" id="KW-1185">Reference proteome</keyword>
<feature type="transmembrane region" description="Helical" evidence="2">
    <location>
        <begin position="501"/>
        <end position="525"/>
    </location>
</feature>
<evidence type="ECO:0000256" key="1">
    <source>
        <dbReference type="SAM" id="MobiDB-lite"/>
    </source>
</evidence>
<dbReference type="RefSeq" id="XP_033588270.1">
    <property type="nucleotide sequence ID" value="XM_033737316.1"/>
</dbReference>
<dbReference type="OrthoDB" id="5357734at2759"/>